<evidence type="ECO:0000256" key="4">
    <source>
        <dbReference type="ARBA" id="ARBA00023128"/>
    </source>
</evidence>
<dbReference type="SMART" id="SM01383">
    <property type="entry name" value="Ribosomal_L2"/>
    <property type="match status" value="1"/>
</dbReference>
<dbReference type="GO" id="GO:0032543">
    <property type="term" value="P:mitochondrial translation"/>
    <property type="evidence" value="ECO:0007669"/>
    <property type="project" value="TreeGrafter"/>
</dbReference>
<keyword evidence="5" id="KW-0687">Ribonucleoprotein</keyword>
<gene>
    <name evidence="11" type="ORF">PCL_02886</name>
</gene>
<dbReference type="InterPro" id="IPR002171">
    <property type="entry name" value="Ribosomal_uL2"/>
</dbReference>
<dbReference type="GO" id="GO:0003723">
    <property type="term" value="F:RNA binding"/>
    <property type="evidence" value="ECO:0007669"/>
    <property type="project" value="InterPro"/>
</dbReference>
<evidence type="ECO:0000256" key="5">
    <source>
        <dbReference type="ARBA" id="ARBA00023274"/>
    </source>
</evidence>
<proteinExistence type="inferred from homology"/>
<dbReference type="GO" id="GO:0003735">
    <property type="term" value="F:structural constituent of ribosome"/>
    <property type="evidence" value="ECO:0007669"/>
    <property type="project" value="InterPro"/>
</dbReference>
<dbReference type="InterPro" id="IPR014722">
    <property type="entry name" value="Rib_uL2_dom2"/>
</dbReference>
<dbReference type="Pfam" id="PF03947">
    <property type="entry name" value="Ribosomal_L2_C"/>
    <property type="match status" value="1"/>
</dbReference>
<dbReference type="SMART" id="SM01382">
    <property type="entry name" value="Ribosomal_L2_C"/>
    <property type="match status" value="1"/>
</dbReference>
<feature type="domain" description="Large ribosomal subunit protein uL2 C-terminal" evidence="9">
    <location>
        <begin position="423"/>
        <end position="563"/>
    </location>
</feature>
<accession>A0A2U3DZ60</accession>
<feature type="region of interest" description="Disordered" evidence="8">
    <location>
        <begin position="250"/>
        <end position="275"/>
    </location>
</feature>
<comment type="function">
    <text evidence="6">Component of the mitochondrial ribosome (mitoribosome), a dedicated translation machinery responsible for the synthesis of mitochondrial genome-encoded proteins, including at least some of the essential transmembrane subunits of the mitochondrial respiratory chain. The mitoribosomes are attached to the mitochondrial inner membrane and translation products are cotranslationally integrated into the membrane.</text>
</comment>
<feature type="compositionally biased region" description="Low complexity" evidence="8">
    <location>
        <begin position="251"/>
        <end position="265"/>
    </location>
</feature>
<sequence>MRVFAAGAGWLCDQCCKILDYFVNDVLPVNGVVGHGILREAGGRPSGEEGARQKRAATHNASCLHFATQGTYPQRKPAKCQQWQPRSNGGLIGRRAGASCALELARGDAGSGSATVADAWLHLIAVWLQACGCELDHASFSVISRQSVGRLSWWKFQWLREGHHRQHDDDPGFSPATFEDHHAPDSGVSPEEACCYSSASTSARLQPNTFAPAIVAQSTTFSMLQPRLSLAAVRRSFQLLAVSQPALRTYSSRSSRAAPDSSESRTNSIESTGSQSVILRTYKPRTPGVRHLRRPINDHLWKGRPFLPLTIPKKGQAKGGRNVYGRITVRHRGGGAKRRIRTVDFERWRPGPHLVERIEYDPGRSAHIALVTEQATSRKSYIVAAEGLRAGDVVHSYRSGIPQDLLDSMGGIIDPGILAAKTAFRGNCLPMHMIPVGTQVFCVGSAAKRGAVFCRSAGTSATVVNKNEETKDDGTKIMTGKYVEVRLQSGEVRRVSKNACATIGVASNIHHHYRQLGKAGRSRWLGIRPTVRGVAMNKVDHPHGGGRGKSKSNRHPVTPWGRPTKSGYKTRRTHNVNKWVVTPRPRNHGKRRDKRSSKE</sequence>
<dbReference type="NCBIfam" id="TIGR01171">
    <property type="entry name" value="rplB_bact"/>
    <property type="match status" value="1"/>
</dbReference>
<evidence type="ECO:0000313" key="12">
    <source>
        <dbReference type="Proteomes" id="UP000245956"/>
    </source>
</evidence>
<feature type="compositionally biased region" description="Basic residues" evidence="8">
    <location>
        <begin position="544"/>
        <end position="554"/>
    </location>
</feature>
<protein>
    <recommendedName>
        <fullName evidence="7">Large ribosomal subunit protein uL2m</fullName>
    </recommendedName>
</protein>
<dbReference type="Pfam" id="PF00181">
    <property type="entry name" value="Ribosomal_L2_N"/>
    <property type="match status" value="1"/>
</dbReference>
<keyword evidence="3" id="KW-0689">Ribosomal protein</keyword>
<reference evidence="11 12" key="1">
    <citation type="journal article" date="2016" name="Front. Microbiol.">
        <title>Genome and transcriptome sequences reveal the specific parasitism of the nematophagous Purpureocillium lilacinum 36-1.</title>
        <authorList>
            <person name="Xie J."/>
            <person name="Li S."/>
            <person name="Mo C."/>
            <person name="Xiao X."/>
            <person name="Peng D."/>
            <person name="Wang G."/>
            <person name="Xiao Y."/>
        </authorList>
    </citation>
    <scope>NUCLEOTIDE SEQUENCE [LARGE SCALE GENOMIC DNA]</scope>
    <source>
        <strain evidence="11 12">36-1</strain>
    </source>
</reference>
<dbReference type="SUPFAM" id="SSF50104">
    <property type="entry name" value="Translation proteins SH3-like domain"/>
    <property type="match status" value="1"/>
</dbReference>
<feature type="region of interest" description="Disordered" evidence="8">
    <location>
        <begin position="537"/>
        <end position="599"/>
    </location>
</feature>
<dbReference type="InterPro" id="IPR022669">
    <property type="entry name" value="Ribosomal_uL2_C"/>
</dbReference>
<name>A0A2U3DZ60_PURLI</name>
<dbReference type="InterPro" id="IPR014726">
    <property type="entry name" value="Ribosomal_uL2_dom3"/>
</dbReference>
<evidence type="ECO:0000256" key="2">
    <source>
        <dbReference type="ARBA" id="ARBA00005636"/>
    </source>
</evidence>
<dbReference type="PANTHER" id="PTHR13691">
    <property type="entry name" value="RIBOSOMAL PROTEIN L2"/>
    <property type="match status" value="1"/>
</dbReference>
<dbReference type="PROSITE" id="PS00467">
    <property type="entry name" value="RIBOSOMAL_L2"/>
    <property type="match status" value="1"/>
</dbReference>
<organism evidence="11 12">
    <name type="scientific">Purpureocillium lilacinum</name>
    <name type="common">Paecilomyces lilacinus</name>
    <dbReference type="NCBI Taxonomy" id="33203"/>
    <lineage>
        <taxon>Eukaryota</taxon>
        <taxon>Fungi</taxon>
        <taxon>Dikarya</taxon>
        <taxon>Ascomycota</taxon>
        <taxon>Pezizomycotina</taxon>
        <taxon>Sordariomycetes</taxon>
        <taxon>Hypocreomycetidae</taxon>
        <taxon>Hypocreales</taxon>
        <taxon>Ophiocordycipitaceae</taxon>
        <taxon>Purpureocillium</taxon>
    </lineage>
</organism>
<dbReference type="Gene3D" id="2.40.50.140">
    <property type="entry name" value="Nucleic acid-binding proteins"/>
    <property type="match status" value="1"/>
</dbReference>
<dbReference type="InterPro" id="IPR008991">
    <property type="entry name" value="Translation_prot_SH3-like_sf"/>
</dbReference>
<dbReference type="Gene3D" id="2.30.30.30">
    <property type="match status" value="1"/>
</dbReference>
<dbReference type="InterPro" id="IPR022666">
    <property type="entry name" value="Ribosomal_uL2_RNA-bd_dom"/>
</dbReference>
<evidence type="ECO:0000313" key="11">
    <source>
        <dbReference type="EMBL" id="PWI67532.1"/>
    </source>
</evidence>
<dbReference type="InterPro" id="IPR005880">
    <property type="entry name" value="Ribosomal_uL2_bac/org-type"/>
</dbReference>
<comment type="similarity">
    <text evidence="2">Belongs to the universal ribosomal protein uL2 family.</text>
</comment>
<evidence type="ECO:0000256" key="6">
    <source>
        <dbReference type="ARBA" id="ARBA00037226"/>
    </source>
</evidence>
<keyword evidence="4" id="KW-0496">Mitochondrion</keyword>
<dbReference type="SUPFAM" id="SSF50249">
    <property type="entry name" value="Nucleic acid-binding proteins"/>
    <property type="match status" value="1"/>
</dbReference>
<dbReference type="GO" id="GO:0016740">
    <property type="term" value="F:transferase activity"/>
    <property type="evidence" value="ECO:0007669"/>
    <property type="project" value="InterPro"/>
</dbReference>
<feature type="domain" description="Large ribosomal subunit protein uL2 RNA-binding" evidence="10">
    <location>
        <begin position="320"/>
        <end position="396"/>
    </location>
</feature>
<feature type="compositionally biased region" description="Polar residues" evidence="8">
    <location>
        <begin position="266"/>
        <end position="275"/>
    </location>
</feature>
<evidence type="ECO:0000259" key="9">
    <source>
        <dbReference type="SMART" id="SM01382"/>
    </source>
</evidence>
<comment type="caution">
    <text evidence="11">The sequence shown here is derived from an EMBL/GenBank/DDBJ whole genome shotgun (WGS) entry which is preliminary data.</text>
</comment>
<dbReference type="Gene3D" id="4.10.950.10">
    <property type="entry name" value="Ribosomal protein L2, domain 3"/>
    <property type="match status" value="1"/>
</dbReference>
<dbReference type="PANTHER" id="PTHR13691:SF5">
    <property type="entry name" value="LARGE RIBOSOMAL SUBUNIT PROTEIN UL2M"/>
    <property type="match status" value="1"/>
</dbReference>
<dbReference type="GO" id="GO:0005762">
    <property type="term" value="C:mitochondrial large ribosomal subunit"/>
    <property type="evidence" value="ECO:0007669"/>
    <property type="project" value="TreeGrafter"/>
</dbReference>
<dbReference type="FunFam" id="4.10.950.10:FF:000001">
    <property type="entry name" value="50S ribosomal protein L2"/>
    <property type="match status" value="1"/>
</dbReference>
<dbReference type="AlphaFoldDB" id="A0A2U3DZ60"/>
<evidence type="ECO:0000256" key="1">
    <source>
        <dbReference type="ARBA" id="ARBA00004173"/>
    </source>
</evidence>
<evidence type="ECO:0000256" key="3">
    <source>
        <dbReference type="ARBA" id="ARBA00022980"/>
    </source>
</evidence>
<evidence type="ECO:0000259" key="10">
    <source>
        <dbReference type="SMART" id="SM01383"/>
    </source>
</evidence>
<dbReference type="EMBL" id="LCWV01000018">
    <property type="protein sequence ID" value="PWI67532.1"/>
    <property type="molecule type" value="Genomic_DNA"/>
</dbReference>
<evidence type="ECO:0000256" key="8">
    <source>
        <dbReference type="SAM" id="MobiDB-lite"/>
    </source>
</evidence>
<dbReference type="Proteomes" id="UP000245956">
    <property type="component" value="Unassembled WGS sequence"/>
</dbReference>
<dbReference type="InterPro" id="IPR022671">
    <property type="entry name" value="Ribosomal_uL2_CS"/>
</dbReference>
<dbReference type="InterPro" id="IPR012340">
    <property type="entry name" value="NA-bd_OB-fold"/>
</dbReference>
<comment type="subcellular location">
    <subcellularLocation>
        <location evidence="1">Mitochondrion</location>
    </subcellularLocation>
</comment>
<dbReference type="FunFam" id="2.40.50.140:FF:000128">
    <property type="entry name" value="50S ribosomal protein L2"/>
    <property type="match status" value="1"/>
</dbReference>
<evidence type="ECO:0000256" key="7">
    <source>
        <dbReference type="ARBA" id="ARBA00069872"/>
    </source>
</evidence>
<feature type="compositionally biased region" description="Basic residues" evidence="8">
    <location>
        <begin position="585"/>
        <end position="599"/>
    </location>
</feature>